<keyword evidence="1" id="KW-0732">Signal</keyword>
<keyword evidence="3" id="KW-1185">Reference proteome</keyword>
<dbReference type="GO" id="GO:0071269">
    <property type="term" value="P:L-homocysteine biosynthetic process"/>
    <property type="evidence" value="ECO:0000318"/>
    <property type="project" value="GO_Central"/>
</dbReference>
<dbReference type="PANTHER" id="PTHR43797">
    <property type="entry name" value="HOMOCYSTEINE/CYSTEINE SYNTHASE"/>
    <property type="match status" value="1"/>
</dbReference>
<dbReference type="VEuPathDB" id="AmoebaDB:DICPUDRAFT_148802"/>
<protein>
    <submittedName>
        <fullName evidence="2">Uncharacterized protein</fullName>
    </submittedName>
</protein>
<dbReference type="Proteomes" id="UP000001064">
    <property type="component" value="Unassembled WGS sequence"/>
</dbReference>
<evidence type="ECO:0000313" key="3">
    <source>
        <dbReference type="Proteomes" id="UP000001064"/>
    </source>
</evidence>
<sequence length="595" mass="66812">MSKEKKLFFLLLIILFSNINFLASRPIKYASSFYGPPNTPHPQTGFPWVCRTWINDEGYLPEECHYPGIYILFSNTPDTYDGSNDEVFMPVYWIGKSKNNVLQRYYYHANNDMVSINNNVFACFMRFPGDSIDDDNIMVDTRTFDVETALLIKFATLLNKEHGHNPEVQDLEFDPNDEPYDILRTFYNMDINNPVANLLPVNGHATVIVNGFAHFLSNTKDVVPDKNITQFLFPSGIPYAGNQVLDGDYSNFDRKDSCKDSSESEEKVVSPTPVKFKKASASYLSDIQVRLTSLLNKKNVIPGTTQVPKEKLVPKATTEVKTTPEIKTTIAPKTTPEIKTTIAPKTTPEIKTTIAPKTTPEIKTTIVPKTTPEIKTTIAPKTTALPKVTIEPKKTGFWSKTFNVLKGAWKGAKGIVTNPKTVEVVEGAAEGIVTSCIKIIKSFNCPKTEINVCNPASILQHFQGLKNDNPNRTNIMFSESASNPNGNIFPFDILPKLKQLSKKLIVVVDNTWLTHNKSKEDPNETIHPSIINVIVNKPIDHVKKQLEENNIITKTSFGSCHTKVCKSLSPQYTQIRISVGYNKIDFKMFEFLNSN</sequence>
<dbReference type="OrthoDB" id="3512640at2759"/>
<dbReference type="RefSeq" id="XP_003284980.1">
    <property type="nucleotide sequence ID" value="XM_003284932.1"/>
</dbReference>
<dbReference type="InParanoid" id="F0ZC15"/>
<reference evidence="3" key="1">
    <citation type="journal article" date="2011" name="Genome Biol.">
        <title>Comparative genomics of the social amoebae Dictyostelium discoideum and Dictyostelium purpureum.</title>
        <authorList>
            <consortium name="US DOE Joint Genome Institute (JGI-PGF)"/>
            <person name="Sucgang R."/>
            <person name="Kuo A."/>
            <person name="Tian X."/>
            <person name="Salerno W."/>
            <person name="Parikh A."/>
            <person name="Feasley C.L."/>
            <person name="Dalin E."/>
            <person name="Tu H."/>
            <person name="Huang E."/>
            <person name="Barry K."/>
            <person name="Lindquist E."/>
            <person name="Shapiro H."/>
            <person name="Bruce D."/>
            <person name="Schmutz J."/>
            <person name="Salamov A."/>
            <person name="Fey P."/>
            <person name="Gaudet P."/>
            <person name="Anjard C."/>
            <person name="Babu M.M."/>
            <person name="Basu S."/>
            <person name="Bushmanova Y."/>
            <person name="van der Wel H."/>
            <person name="Katoh-Kurasawa M."/>
            <person name="Dinh C."/>
            <person name="Coutinho P.M."/>
            <person name="Saito T."/>
            <person name="Elias M."/>
            <person name="Schaap P."/>
            <person name="Kay R.R."/>
            <person name="Henrissat B."/>
            <person name="Eichinger L."/>
            <person name="Rivero F."/>
            <person name="Putnam N.H."/>
            <person name="West C.M."/>
            <person name="Loomis W.F."/>
            <person name="Chisholm R.L."/>
            <person name="Shaulsky G."/>
            <person name="Strassmann J.E."/>
            <person name="Queller D.C."/>
            <person name="Kuspa A."/>
            <person name="Grigoriev I.V."/>
        </authorList>
    </citation>
    <scope>NUCLEOTIDE SEQUENCE [LARGE SCALE GENOMIC DNA]</scope>
    <source>
        <strain evidence="3">QSDP1</strain>
    </source>
</reference>
<evidence type="ECO:0000313" key="2">
    <source>
        <dbReference type="EMBL" id="EGC38515.1"/>
    </source>
</evidence>
<accession>F0ZC15</accession>
<proteinExistence type="predicted"/>
<dbReference type="GeneID" id="10507137"/>
<evidence type="ECO:0000256" key="1">
    <source>
        <dbReference type="SAM" id="SignalP"/>
    </source>
</evidence>
<dbReference type="InterPro" id="IPR006235">
    <property type="entry name" value="OAc-hSer/O-AcSer_sulfhydrylase"/>
</dbReference>
<dbReference type="GO" id="GO:0004124">
    <property type="term" value="F:cysteine synthase activity"/>
    <property type="evidence" value="ECO:0000318"/>
    <property type="project" value="GO_Central"/>
</dbReference>
<dbReference type="AlphaFoldDB" id="F0ZC15"/>
<organism evidence="2 3">
    <name type="scientific">Dictyostelium purpureum</name>
    <name type="common">Slime mold</name>
    <dbReference type="NCBI Taxonomy" id="5786"/>
    <lineage>
        <taxon>Eukaryota</taxon>
        <taxon>Amoebozoa</taxon>
        <taxon>Evosea</taxon>
        <taxon>Eumycetozoa</taxon>
        <taxon>Dictyostelia</taxon>
        <taxon>Dictyosteliales</taxon>
        <taxon>Dictyosteliaceae</taxon>
        <taxon>Dictyostelium</taxon>
    </lineage>
</organism>
<feature type="chain" id="PRO_5003265025" evidence="1">
    <location>
        <begin position="25"/>
        <end position="595"/>
    </location>
</feature>
<dbReference type="PANTHER" id="PTHR43797:SF2">
    <property type="entry name" value="HOMOCYSTEINE_CYSTEINE SYNTHASE"/>
    <property type="match status" value="1"/>
</dbReference>
<gene>
    <name evidence="2" type="ORF">DICPUDRAFT_148802</name>
</gene>
<name>F0ZC15_DICPU</name>
<feature type="signal peptide" evidence="1">
    <location>
        <begin position="1"/>
        <end position="24"/>
    </location>
</feature>
<dbReference type="KEGG" id="dpp:DICPUDRAFT_148802"/>
<dbReference type="EMBL" id="GL870975">
    <property type="protein sequence ID" value="EGC38515.1"/>
    <property type="molecule type" value="Genomic_DNA"/>
</dbReference>